<dbReference type="AlphaFoldDB" id="A0A1Z9YX11"/>
<evidence type="ECO:0000256" key="7">
    <source>
        <dbReference type="ARBA" id="ARBA00022989"/>
    </source>
</evidence>
<evidence type="ECO:0000313" key="13">
    <source>
        <dbReference type="Proteomes" id="UP000196536"/>
    </source>
</evidence>
<evidence type="ECO:0000259" key="10">
    <source>
        <dbReference type="PROSITE" id="PS50893"/>
    </source>
</evidence>
<keyword evidence="6" id="KW-0067">ATP-binding</keyword>
<dbReference type="Gene3D" id="3.40.50.300">
    <property type="entry name" value="P-loop containing nucleotide triphosphate hydrolases"/>
    <property type="match status" value="1"/>
</dbReference>
<dbReference type="CDD" id="cd07346">
    <property type="entry name" value="ABC_6TM_exporters"/>
    <property type="match status" value="1"/>
</dbReference>
<dbReference type="InterPro" id="IPR039421">
    <property type="entry name" value="Type_1_exporter"/>
</dbReference>
<dbReference type="PROSITE" id="PS00211">
    <property type="entry name" value="ABC_TRANSPORTER_1"/>
    <property type="match status" value="1"/>
</dbReference>
<protein>
    <submittedName>
        <fullName evidence="12">ABC transporter</fullName>
    </submittedName>
</protein>
<dbReference type="InterPro" id="IPR011527">
    <property type="entry name" value="ABC1_TM_dom"/>
</dbReference>
<feature type="domain" description="ABC transporter" evidence="10">
    <location>
        <begin position="351"/>
        <end position="581"/>
    </location>
</feature>
<keyword evidence="8 9" id="KW-0472">Membrane</keyword>
<proteinExistence type="predicted"/>
<dbReference type="PANTHER" id="PTHR43394">
    <property type="entry name" value="ATP-DEPENDENT PERMEASE MDL1, MITOCHONDRIAL"/>
    <property type="match status" value="1"/>
</dbReference>
<dbReference type="PROSITE" id="PS50929">
    <property type="entry name" value="ABC_TM1F"/>
    <property type="match status" value="1"/>
</dbReference>
<gene>
    <name evidence="12" type="ORF">CAP51_12545</name>
</gene>
<dbReference type="RefSeq" id="WP_087621102.1">
    <property type="nucleotide sequence ID" value="NZ_NEXX01000004.1"/>
</dbReference>
<dbReference type="GO" id="GO:0015421">
    <property type="term" value="F:ABC-type oligopeptide transporter activity"/>
    <property type="evidence" value="ECO:0007669"/>
    <property type="project" value="TreeGrafter"/>
</dbReference>
<evidence type="ECO:0000256" key="8">
    <source>
        <dbReference type="ARBA" id="ARBA00023136"/>
    </source>
</evidence>
<dbReference type="EMBL" id="NEXX01000004">
    <property type="protein sequence ID" value="OUY06747.1"/>
    <property type="molecule type" value="Genomic_DNA"/>
</dbReference>
<dbReference type="SUPFAM" id="SSF52540">
    <property type="entry name" value="P-loop containing nucleoside triphosphate hydrolases"/>
    <property type="match status" value="1"/>
</dbReference>
<dbReference type="InterPro" id="IPR003439">
    <property type="entry name" value="ABC_transporter-like_ATP-bd"/>
</dbReference>
<organism evidence="12 13">
    <name type="scientific">Acinetobacter populi</name>
    <dbReference type="NCBI Taxonomy" id="1582270"/>
    <lineage>
        <taxon>Bacteria</taxon>
        <taxon>Pseudomonadati</taxon>
        <taxon>Pseudomonadota</taxon>
        <taxon>Gammaproteobacteria</taxon>
        <taxon>Moraxellales</taxon>
        <taxon>Moraxellaceae</taxon>
        <taxon>Acinetobacter</taxon>
    </lineage>
</organism>
<evidence type="ECO:0000256" key="6">
    <source>
        <dbReference type="ARBA" id="ARBA00022840"/>
    </source>
</evidence>
<dbReference type="InterPro" id="IPR003593">
    <property type="entry name" value="AAA+_ATPase"/>
</dbReference>
<keyword evidence="7 9" id="KW-1133">Transmembrane helix</keyword>
<reference evidence="12 13" key="1">
    <citation type="submission" date="2017-05" db="EMBL/GenBank/DDBJ databases">
        <title>Acinetobacter populi ANC 5415 (= PBJ7), whole genome shotgun sequencing project.</title>
        <authorList>
            <person name="Nemec A."/>
            <person name="Radolfova-Krizova L."/>
        </authorList>
    </citation>
    <scope>NUCLEOTIDE SEQUENCE [LARGE SCALE GENOMIC DNA]</scope>
    <source>
        <strain evidence="12 13">PBJ7</strain>
    </source>
</reference>
<dbReference type="Pfam" id="PF00005">
    <property type="entry name" value="ABC_tran"/>
    <property type="match status" value="1"/>
</dbReference>
<dbReference type="GO" id="GO:0016887">
    <property type="term" value="F:ATP hydrolysis activity"/>
    <property type="evidence" value="ECO:0007669"/>
    <property type="project" value="InterPro"/>
</dbReference>
<dbReference type="Proteomes" id="UP000196536">
    <property type="component" value="Unassembled WGS sequence"/>
</dbReference>
<name>A0A1Z9YX11_9GAMM</name>
<dbReference type="Pfam" id="PF00664">
    <property type="entry name" value="ABC_membrane"/>
    <property type="match status" value="1"/>
</dbReference>
<feature type="transmembrane region" description="Helical" evidence="9">
    <location>
        <begin position="271"/>
        <end position="297"/>
    </location>
</feature>
<feature type="transmembrane region" description="Helical" evidence="9">
    <location>
        <begin position="67"/>
        <end position="87"/>
    </location>
</feature>
<dbReference type="GO" id="GO:0005886">
    <property type="term" value="C:plasma membrane"/>
    <property type="evidence" value="ECO:0007669"/>
    <property type="project" value="UniProtKB-SubCell"/>
</dbReference>
<comment type="subcellular location">
    <subcellularLocation>
        <location evidence="1">Cell membrane</location>
        <topology evidence="1">Multi-pass membrane protein</topology>
    </subcellularLocation>
</comment>
<dbReference type="InterPro" id="IPR027417">
    <property type="entry name" value="P-loop_NTPase"/>
</dbReference>
<evidence type="ECO:0000256" key="9">
    <source>
        <dbReference type="SAM" id="Phobius"/>
    </source>
</evidence>
<dbReference type="OrthoDB" id="9782586at2"/>
<evidence type="ECO:0000313" key="12">
    <source>
        <dbReference type="EMBL" id="OUY06747.1"/>
    </source>
</evidence>
<sequence length="603" mass="68313">MKNTVNLWQLFKKIRPFVAPYRWLVFITLILTLIGALAAQVNALTLQYAVDSINQLLSEGQGLQHGWHILITITAILLGKEILNTLIQFGQKLFGEKLRILVSQDLAQSIIEKFLTYRLAFFTQDDNQAGKLQTRIDRGIGSLTRLVQIFFIEILPLFTSAIIALGLMFYANFWVGLVALCIVPIYFLLTFRQAQKLGNWRRNLRDGREKKSQGILSIINSITVIKSFNREKIEADKQLSLQRDLIQNQMQTRQVSFLFDGLKTFIEQIGVVLIIILTAYFVLAGQMSIGMIMYHVLLFNNVSAPIRSLHRIYDEINDAMIYSESFFKILEADDEIESTGSLKPAHLQGEFQLKNVEFFYPNGHHALKNINMTIHPNKITALVGLSGAGKSTLISLLDKFYQPQSGVISIDGVDLQDIDTAYLRDHIGLVLQKNHIFQGTIAENIRYGKTDASMDEIIQAAQKASIHDQIIKLAHGYETNALMLSGGQQQRIAIARMFLKNPPIIFLDEPTASLDAIATEQIKHSLDEIKQGRTVIIISHSLSQIIDADYTYVMQDGEIVEHGEHYTLYQQQGVYKNIFDAMAKSLNIDKIAKTFEEEELHHS</sequence>
<evidence type="ECO:0000256" key="1">
    <source>
        <dbReference type="ARBA" id="ARBA00004651"/>
    </source>
</evidence>
<evidence type="ECO:0000256" key="2">
    <source>
        <dbReference type="ARBA" id="ARBA00022448"/>
    </source>
</evidence>
<evidence type="ECO:0000256" key="3">
    <source>
        <dbReference type="ARBA" id="ARBA00022475"/>
    </source>
</evidence>
<evidence type="ECO:0000256" key="4">
    <source>
        <dbReference type="ARBA" id="ARBA00022692"/>
    </source>
</evidence>
<feature type="transmembrane region" description="Helical" evidence="9">
    <location>
        <begin position="146"/>
        <end position="167"/>
    </location>
</feature>
<keyword evidence="13" id="KW-1185">Reference proteome</keyword>
<dbReference type="PROSITE" id="PS50893">
    <property type="entry name" value="ABC_TRANSPORTER_2"/>
    <property type="match status" value="1"/>
</dbReference>
<feature type="domain" description="ABC transmembrane type-1" evidence="11">
    <location>
        <begin position="26"/>
        <end position="318"/>
    </location>
</feature>
<dbReference type="FunFam" id="3.40.50.300:FF:000221">
    <property type="entry name" value="Multidrug ABC transporter ATP-binding protein"/>
    <property type="match status" value="1"/>
</dbReference>
<keyword evidence="5" id="KW-0547">Nucleotide-binding</keyword>
<dbReference type="InterPro" id="IPR036640">
    <property type="entry name" value="ABC1_TM_sf"/>
</dbReference>
<dbReference type="Gene3D" id="1.20.1560.10">
    <property type="entry name" value="ABC transporter type 1, transmembrane domain"/>
    <property type="match status" value="1"/>
</dbReference>
<evidence type="ECO:0000256" key="5">
    <source>
        <dbReference type="ARBA" id="ARBA00022741"/>
    </source>
</evidence>
<dbReference type="SMART" id="SM00382">
    <property type="entry name" value="AAA"/>
    <property type="match status" value="1"/>
</dbReference>
<dbReference type="GO" id="GO:0005524">
    <property type="term" value="F:ATP binding"/>
    <property type="evidence" value="ECO:0007669"/>
    <property type="project" value="UniProtKB-KW"/>
</dbReference>
<dbReference type="PANTHER" id="PTHR43394:SF1">
    <property type="entry name" value="ATP-BINDING CASSETTE SUB-FAMILY B MEMBER 10, MITOCHONDRIAL"/>
    <property type="match status" value="1"/>
</dbReference>
<accession>A0A1Z9YX11</accession>
<keyword evidence="4 9" id="KW-0812">Transmembrane</keyword>
<evidence type="ECO:0000259" key="11">
    <source>
        <dbReference type="PROSITE" id="PS50929"/>
    </source>
</evidence>
<keyword evidence="2" id="KW-0813">Transport</keyword>
<dbReference type="InterPro" id="IPR017871">
    <property type="entry name" value="ABC_transporter-like_CS"/>
</dbReference>
<comment type="caution">
    <text evidence="12">The sequence shown here is derived from an EMBL/GenBank/DDBJ whole genome shotgun (WGS) entry which is preliminary data.</text>
</comment>
<feature type="transmembrane region" description="Helical" evidence="9">
    <location>
        <begin position="173"/>
        <end position="191"/>
    </location>
</feature>
<dbReference type="SUPFAM" id="SSF90123">
    <property type="entry name" value="ABC transporter transmembrane region"/>
    <property type="match status" value="1"/>
</dbReference>
<keyword evidence="3" id="KW-1003">Cell membrane</keyword>